<dbReference type="Pfam" id="PF13857">
    <property type="entry name" value="Ank_5"/>
    <property type="match status" value="1"/>
</dbReference>
<dbReference type="Gene3D" id="1.25.40.20">
    <property type="entry name" value="Ankyrin repeat-containing domain"/>
    <property type="match status" value="1"/>
</dbReference>
<feature type="repeat" description="ANK" evidence="1">
    <location>
        <begin position="8"/>
        <end position="40"/>
    </location>
</feature>
<dbReference type="PANTHER" id="PTHR22677">
    <property type="entry name" value="ANKYRIN REPEAT DOMAIN-CONTAINING PROTEIN 60"/>
    <property type="match status" value="1"/>
</dbReference>
<evidence type="ECO:0000256" key="2">
    <source>
        <dbReference type="SAM" id="MobiDB-lite"/>
    </source>
</evidence>
<dbReference type="PROSITE" id="PS50088">
    <property type="entry name" value="ANK_REPEAT"/>
    <property type="match status" value="1"/>
</dbReference>
<evidence type="ECO:0000256" key="1">
    <source>
        <dbReference type="PROSITE-ProRule" id="PRU00023"/>
    </source>
</evidence>
<organism evidence="3 4">
    <name type="scientific">Thiobaca trueperi</name>
    <dbReference type="NCBI Taxonomy" id="127458"/>
    <lineage>
        <taxon>Bacteria</taxon>
        <taxon>Pseudomonadati</taxon>
        <taxon>Pseudomonadota</taxon>
        <taxon>Gammaproteobacteria</taxon>
        <taxon>Chromatiales</taxon>
        <taxon>Chromatiaceae</taxon>
        <taxon>Thiobaca</taxon>
    </lineage>
</organism>
<comment type="caution">
    <text evidence="3">The sequence shown here is derived from an EMBL/GenBank/DDBJ whole genome shotgun (WGS) entry which is preliminary data.</text>
</comment>
<dbReference type="PANTHER" id="PTHR22677:SF4">
    <property type="entry name" value="USHER SYNDROME TYPE-1G PROTEIN-LIKE PROTEIN"/>
    <property type="match status" value="1"/>
</dbReference>
<evidence type="ECO:0000313" key="4">
    <source>
        <dbReference type="Proteomes" id="UP000295717"/>
    </source>
</evidence>
<name>A0A4R3N9Q1_9GAMM</name>
<gene>
    <name evidence="3" type="ORF">EDC35_10130</name>
</gene>
<dbReference type="SUPFAM" id="SSF48403">
    <property type="entry name" value="Ankyrin repeat"/>
    <property type="match status" value="1"/>
</dbReference>
<dbReference type="InterPro" id="IPR002110">
    <property type="entry name" value="Ankyrin_rpt"/>
</dbReference>
<evidence type="ECO:0000313" key="3">
    <source>
        <dbReference type="EMBL" id="TCT23719.1"/>
    </source>
</evidence>
<keyword evidence="4" id="KW-1185">Reference proteome</keyword>
<proteinExistence type="predicted"/>
<dbReference type="Proteomes" id="UP000295717">
    <property type="component" value="Unassembled WGS sequence"/>
</dbReference>
<feature type="compositionally biased region" description="Polar residues" evidence="2">
    <location>
        <begin position="78"/>
        <end position="89"/>
    </location>
</feature>
<accession>A0A4R3N9Q1</accession>
<dbReference type="InterPro" id="IPR039323">
    <property type="entry name" value="ANKRD_45/46/60"/>
</dbReference>
<dbReference type="AlphaFoldDB" id="A0A4R3N9Q1"/>
<keyword evidence="1" id="KW-0040">ANK repeat</keyword>
<dbReference type="RefSeq" id="WP_243651344.1">
    <property type="nucleotide sequence ID" value="NZ_SMAO01000001.1"/>
</dbReference>
<feature type="region of interest" description="Disordered" evidence="2">
    <location>
        <begin position="69"/>
        <end position="89"/>
    </location>
</feature>
<sequence>MRCLAATAGETPLHLAIAQGRLATVARLLAYGADVNRPDDQGRLPLDLARAQRQRPDGRDIVRLLERNGARTGADTAINPSITTQEKPE</sequence>
<dbReference type="PROSITE" id="PS50297">
    <property type="entry name" value="ANK_REP_REGION"/>
    <property type="match status" value="1"/>
</dbReference>
<dbReference type="SMART" id="SM00248">
    <property type="entry name" value="ANK"/>
    <property type="match status" value="2"/>
</dbReference>
<reference evidence="3 4" key="1">
    <citation type="submission" date="2019-03" db="EMBL/GenBank/DDBJ databases">
        <title>Genomic Encyclopedia of Type Strains, Phase IV (KMG-IV): sequencing the most valuable type-strain genomes for metagenomic binning, comparative biology and taxonomic classification.</title>
        <authorList>
            <person name="Goeker M."/>
        </authorList>
    </citation>
    <scope>NUCLEOTIDE SEQUENCE [LARGE SCALE GENOMIC DNA]</scope>
    <source>
        <strain evidence="3 4">DSM 13587</strain>
    </source>
</reference>
<dbReference type="EMBL" id="SMAO01000001">
    <property type="protein sequence ID" value="TCT23719.1"/>
    <property type="molecule type" value="Genomic_DNA"/>
</dbReference>
<dbReference type="InterPro" id="IPR036770">
    <property type="entry name" value="Ankyrin_rpt-contain_sf"/>
</dbReference>
<protein>
    <submittedName>
        <fullName evidence="3">Ankyrin repeat protein</fullName>
    </submittedName>
</protein>